<dbReference type="GO" id="GO:0005737">
    <property type="term" value="C:cytoplasm"/>
    <property type="evidence" value="ECO:0007669"/>
    <property type="project" value="UniProtKB-SubCell"/>
</dbReference>
<dbReference type="AlphaFoldDB" id="A0A1S8TF40"/>
<reference evidence="8 9" key="1">
    <citation type="submission" date="2016-05" db="EMBL/GenBank/DDBJ databases">
        <title>Microbial solvent formation.</title>
        <authorList>
            <person name="Poehlein A."/>
            <person name="Montoya Solano J.D."/>
            <person name="Flitsch S."/>
            <person name="Krabben P."/>
            <person name="Duerre P."/>
            <person name="Daniel R."/>
        </authorList>
    </citation>
    <scope>NUCLEOTIDE SEQUENCE [LARGE SCALE GENOMIC DNA]</scope>
    <source>
        <strain evidence="8 9">DSM 2619</strain>
    </source>
</reference>
<evidence type="ECO:0000256" key="1">
    <source>
        <dbReference type="ARBA" id="ARBA00004496"/>
    </source>
</evidence>
<accession>A0A1S8TF40</accession>
<protein>
    <submittedName>
        <fullName evidence="8">Glucose-specific phosphotransferase enzyme IIA component</fullName>
        <ecNumber evidence="8">2.7.1.-</ecNumber>
    </submittedName>
</protein>
<evidence type="ECO:0000256" key="4">
    <source>
        <dbReference type="ARBA" id="ARBA00022679"/>
    </source>
</evidence>
<dbReference type="InterPro" id="IPR011055">
    <property type="entry name" value="Dup_hybrid_motif"/>
</dbReference>
<dbReference type="STRING" id="29367.CLPUN_28730"/>
<keyword evidence="5" id="KW-0598">Phosphotransferase system</keyword>
<dbReference type="FunFam" id="2.70.70.10:FF:000001">
    <property type="entry name" value="PTS system glucose-specific IIA component"/>
    <property type="match status" value="1"/>
</dbReference>
<keyword evidence="3" id="KW-0762">Sugar transport</keyword>
<dbReference type="NCBIfam" id="TIGR00830">
    <property type="entry name" value="PTBA"/>
    <property type="match status" value="1"/>
</dbReference>
<name>A0A1S8TF40_9CLOT</name>
<proteinExistence type="predicted"/>
<dbReference type="SUPFAM" id="SSF51261">
    <property type="entry name" value="Duplicated hybrid motif"/>
    <property type="match status" value="1"/>
</dbReference>
<keyword evidence="2" id="KW-0813">Transport</keyword>
<dbReference type="InterPro" id="IPR001127">
    <property type="entry name" value="PTS_EIIA_1_perm"/>
</dbReference>
<comment type="subcellular location">
    <subcellularLocation>
        <location evidence="1">Cytoplasm</location>
    </subcellularLocation>
</comment>
<dbReference type="Pfam" id="PF00358">
    <property type="entry name" value="PTS_EIIA_1"/>
    <property type="match status" value="1"/>
</dbReference>
<dbReference type="RefSeq" id="WP_077847961.1">
    <property type="nucleotide sequence ID" value="NZ_LZZM01000178.1"/>
</dbReference>
<evidence type="ECO:0000256" key="5">
    <source>
        <dbReference type="ARBA" id="ARBA00022683"/>
    </source>
</evidence>
<sequence length="162" mass="17290">MFKFFNTKQKNDLKIVAPVTGTVIDLSMVPDPVFAQKMAGDGVAIDLTGETIVAPADGTLTLVFKTKHAFALTLDNGIELLVHIGIDTVSLNGEGFKQLVPEGNIVKAGTPIIEIDKALILEKGFSLITPVLVTNPDIVSELIISTDKNVTAGENEVIICKF</sequence>
<evidence type="ECO:0000313" key="9">
    <source>
        <dbReference type="Proteomes" id="UP000190890"/>
    </source>
</evidence>
<dbReference type="PROSITE" id="PS00371">
    <property type="entry name" value="PTS_EIIA_TYPE_1_HIS"/>
    <property type="match status" value="1"/>
</dbReference>
<gene>
    <name evidence="8" type="primary">crr_3</name>
    <name evidence="8" type="ORF">CLPUN_28730</name>
</gene>
<dbReference type="GO" id="GO:0016301">
    <property type="term" value="F:kinase activity"/>
    <property type="evidence" value="ECO:0007669"/>
    <property type="project" value="UniProtKB-KW"/>
</dbReference>
<evidence type="ECO:0000256" key="6">
    <source>
        <dbReference type="ARBA" id="ARBA00022777"/>
    </source>
</evidence>
<dbReference type="EMBL" id="LZZM01000178">
    <property type="protein sequence ID" value="OOM76025.1"/>
    <property type="molecule type" value="Genomic_DNA"/>
</dbReference>
<keyword evidence="4 8" id="KW-0808">Transferase</keyword>
<dbReference type="PROSITE" id="PS51093">
    <property type="entry name" value="PTS_EIIA_TYPE_1"/>
    <property type="match status" value="1"/>
</dbReference>
<keyword evidence="9" id="KW-1185">Reference proteome</keyword>
<dbReference type="Gene3D" id="2.70.70.10">
    <property type="entry name" value="Glucose Permease (Domain IIA)"/>
    <property type="match status" value="1"/>
</dbReference>
<dbReference type="PANTHER" id="PTHR45008:SF1">
    <property type="entry name" value="PTS SYSTEM GLUCOSE-SPECIFIC EIIA COMPONENT"/>
    <property type="match status" value="1"/>
</dbReference>
<dbReference type="PANTHER" id="PTHR45008">
    <property type="entry name" value="PTS SYSTEM GLUCOSE-SPECIFIC EIIA COMPONENT"/>
    <property type="match status" value="1"/>
</dbReference>
<evidence type="ECO:0000313" key="8">
    <source>
        <dbReference type="EMBL" id="OOM76025.1"/>
    </source>
</evidence>
<dbReference type="InterPro" id="IPR050890">
    <property type="entry name" value="PTS_EIIA_component"/>
</dbReference>
<dbReference type="GO" id="GO:0009401">
    <property type="term" value="P:phosphoenolpyruvate-dependent sugar phosphotransferase system"/>
    <property type="evidence" value="ECO:0007669"/>
    <property type="project" value="UniProtKB-KW"/>
</dbReference>
<keyword evidence="6" id="KW-0418">Kinase</keyword>
<evidence type="ECO:0000256" key="2">
    <source>
        <dbReference type="ARBA" id="ARBA00022448"/>
    </source>
</evidence>
<dbReference type="Proteomes" id="UP000190890">
    <property type="component" value="Unassembled WGS sequence"/>
</dbReference>
<feature type="domain" description="PTS EIIA type-1" evidence="7">
    <location>
        <begin position="31"/>
        <end position="135"/>
    </location>
</feature>
<evidence type="ECO:0000259" key="7">
    <source>
        <dbReference type="PROSITE" id="PS51093"/>
    </source>
</evidence>
<comment type="caution">
    <text evidence="8">The sequence shown here is derived from an EMBL/GenBank/DDBJ whole genome shotgun (WGS) entry which is preliminary data.</text>
</comment>
<dbReference type="OrthoDB" id="92465at2"/>
<dbReference type="EC" id="2.7.1.-" evidence="8"/>
<evidence type="ECO:0000256" key="3">
    <source>
        <dbReference type="ARBA" id="ARBA00022597"/>
    </source>
</evidence>
<organism evidence="8 9">
    <name type="scientific">Clostridium puniceum</name>
    <dbReference type="NCBI Taxonomy" id="29367"/>
    <lineage>
        <taxon>Bacteria</taxon>
        <taxon>Bacillati</taxon>
        <taxon>Bacillota</taxon>
        <taxon>Clostridia</taxon>
        <taxon>Eubacteriales</taxon>
        <taxon>Clostridiaceae</taxon>
        <taxon>Clostridium</taxon>
    </lineage>
</organism>